<keyword evidence="8" id="KW-0813">Transport</keyword>
<feature type="transmembrane region" description="Helical" evidence="8">
    <location>
        <begin position="189"/>
        <end position="208"/>
    </location>
</feature>
<comment type="caution">
    <text evidence="9">The sequence shown here is derived from an EMBL/GenBank/DDBJ whole genome shotgun (WGS) entry which is preliminary data.</text>
</comment>
<proteinExistence type="inferred from homology"/>
<keyword evidence="3 8" id="KW-0812">Transmembrane</keyword>
<comment type="pathway">
    <text evidence="8">Cell wall biogenesis; peptidoglycan biosynthesis.</text>
</comment>
<feature type="transmembrane region" description="Helical" evidence="8">
    <location>
        <begin position="137"/>
        <end position="157"/>
    </location>
</feature>
<feature type="transmembrane region" description="Helical" evidence="8">
    <location>
        <begin position="164"/>
        <end position="183"/>
    </location>
</feature>
<feature type="transmembrane region" description="Helical" evidence="8">
    <location>
        <begin position="312"/>
        <end position="333"/>
    </location>
</feature>
<accession>A0A2G9YZH9</accession>
<evidence type="ECO:0000256" key="7">
    <source>
        <dbReference type="ARBA" id="ARBA00023136"/>
    </source>
</evidence>
<reference evidence="9 10" key="1">
    <citation type="submission" date="2017-09" db="EMBL/GenBank/DDBJ databases">
        <title>Depth-based differentiation of microbial function through sediment-hosted aquifers and enrichment of novel symbionts in the deep terrestrial subsurface.</title>
        <authorList>
            <person name="Probst A.J."/>
            <person name="Ladd B."/>
            <person name="Jarett J.K."/>
            <person name="Geller-Mcgrath D.E."/>
            <person name="Sieber C.M."/>
            <person name="Emerson J.B."/>
            <person name="Anantharaman K."/>
            <person name="Thomas B.C."/>
            <person name="Malmstrom R."/>
            <person name="Stieglmeier M."/>
            <person name="Klingl A."/>
            <person name="Woyke T."/>
            <person name="Ryan C.M."/>
            <person name="Banfield J.F."/>
        </authorList>
    </citation>
    <scope>NUCLEOTIDE SEQUENCE [LARGE SCALE GENOMIC DNA]</scope>
    <source>
        <strain evidence="9">CG23_combo_of_CG06-09_8_20_14_all_36_125</strain>
    </source>
</reference>
<feature type="transmembrane region" description="Helical" evidence="8">
    <location>
        <begin position="12"/>
        <end position="33"/>
    </location>
</feature>
<dbReference type="NCBIfam" id="TIGR01695">
    <property type="entry name" value="murJ_mviN"/>
    <property type="match status" value="1"/>
</dbReference>
<evidence type="ECO:0000256" key="5">
    <source>
        <dbReference type="ARBA" id="ARBA00022984"/>
    </source>
</evidence>
<keyword evidence="2 8" id="KW-1003">Cell membrane</keyword>
<dbReference type="HAMAP" id="MF_02078">
    <property type="entry name" value="MurJ_MviN"/>
    <property type="match status" value="1"/>
</dbReference>
<name>A0A2G9YZH9_9BACT</name>
<dbReference type="GO" id="GO:0005886">
    <property type="term" value="C:plasma membrane"/>
    <property type="evidence" value="ECO:0007669"/>
    <property type="project" value="UniProtKB-SubCell"/>
</dbReference>
<dbReference type="Proteomes" id="UP000237258">
    <property type="component" value="Unassembled WGS sequence"/>
</dbReference>
<feature type="transmembrane region" description="Helical" evidence="8">
    <location>
        <begin position="388"/>
        <end position="410"/>
    </location>
</feature>
<dbReference type="GO" id="GO:0008360">
    <property type="term" value="P:regulation of cell shape"/>
    <property type="evidence" value="ECO:0007669"/>
    <property type="project" value="UniProtKB-KW"/>
</dbReference>
<dbReference type="CDD" id="cd13123">
    <property type="entry name" value="MATE_MurJ_like"/>
    <property type="match status" value="1"/>
</dbReference>
<dbReference type="GO" id="GO:0071555">
    <property type="term" value="P:cell wall organization"/>
    <property type="evidence" value="ECO:0007669"/>
    <property type="project" value="UniProtKB-KW"/>
</dbReference>
<protein>
    <recommendedName>
        <fullName evidence="8">Probable lipid II flippase MurJ</fullName>
    </recommendedName>
</protein>
<keyword evidence="6 8" id="KW-1133">Transmembrane helix</keyword>
<feature type="transmembrane region" description="Helical" evidence="8">
    <location>
        <begin position="60"/>
        <end position="83"/>
    </location>
</feature>
<evidence type="ECO:0000256" key="4">
    <source>
        <dbReference type="ARBA" id="ARBA00022960"/>
    </source>
</evidence>
<sequence length="464" mass="52535">MLKKIFNSQTKTITKGALIIGTSYFISAILGLIRDRLLVGHFGAGLELDVYFAAFRIPDFVYNILILGGLIVAFLPLFAEYFSRNKNEVWQMANYVLNAFLIFLISISFIFFLLAPWLIKWIFPGFGEEHYKLAVPLIRLLFLSPIFFGISNLLSGILQYFHRFFIYSLTPILYNLGIIFGILFLAPYFGIFGVGMGVVFGAFLHMAIQIPTARNCGFSYKFLFDFKYPALKRIFKLMVPRVFGVAAQQINLIVITAIASTITMGSIAIFSISNNFQSLPVGIIGASFAVAIFPTLSRFFAENQKKEFLENLSAIFRQILFFIIPISILIFLLRNQVVGIIYQTGKFGLEDVQLTSACLGIFAFSIFAQSLIPLLARAFFSLQDTKTPTLITISTVFLNIILSFSFVWLLKFPNIFSNSLIEFFSLFRNENTPLLGLPLAFSISAIFQFIFLYLTLKQKIKKTF</sequence>
<comment type="subcellular location">
    <subcellularLocation>
        <location evidence="1 8">Cell membrane</location>
        <topology evidence="1 8">Multi-pass membrane protein</topology>
    </subcellularLocation>
</comment>
<feature type="transmembrane region" description="Helical" evidence="8">
    <location>
        <begin position="434"/>
        <end position="456"/>
    </location>
</feature>
<dbReference type="EMBL" id="PCRR01000019">
    <property type="protein sequence ID" value="PIP24646.1"/>
    <property type="molecule type" value="Genomic_DNA"/>
</dbReference>
<dbReference type="AlphaFoldDB" id="A0A2G9YZH9"/>
<feature type="transmembrane region" description="Helical" evidence="8">
    <location>
        <begin position="95"/>
        <end position="117"/>
    </location>
</feature>
<dbReference type="UniPathway" id="UPA00219"/>
<dbReference type="PANTHER" id="PTHR47019:SF1">
    <property type="entry name" value="LIPID II FLIPPASE MURJ"/>
    <property type="match status" value="1"/>
</dbReference>
<dbReference type="GO" id="GO:0034204">
    <property type="term" value="P:lipid translocation"/>
    <property type="evidence" value="ECO:0007669"/>
    <property type="project" value="TreeGrafter"/>
</dbReference>
<keyword evidence="4 8" id="KW-0133">Cell shape</keyword>
<dbReference type="PANTHER" id="PTHR47019">
    <property type="entry name" value="LIPID II FLIPPASE MURJ"/>
    <property type="match status" value="1"/>
</dbReference>
<comment type="function">
    <text evidence="8">Involved in peptidoglycan biosynthesis. Transports lipid-linked peptidoglycan precursors from the inner to the outer leaflet of the cytoplasmic membrane.</text>
</comment>
<feature type="transmembrane region" description="Helical" evidence="8">
    <location>
        <begin position="279"/>
        <end position="300"/>
    </location>
</feature>
<evidence type="ECO:0000256" key="8">
    <source>
        <dbReference type="HAMAP-Rule" id="MF_02078"/>
    </source>
</evidence>
<dbReference type="PRINTS" id="PR01806">
    <property type="entry name" value="VIRFACTRMVIN"/>
</dbReference>
<keyword evidence="8" id="KW-0961">Cell wall biogenesis/degradation</keyword>
<dbReference type="Pfam" id="PF03023">
    <property type="entry name" value="MurJ"/>
    <property type="match status" value="1"/>
</dbReference>
<evidence type="ECO:0000256" key="1">
    <source>
        <dbReference type="ARBA" id="ARBA00004651"/>
    </source>
</evidence>
<evidence type="ECO:0000256" key="3">
    <source>
        <dbReference type="ARBA" id="ARBA00022692"/>
    </source>
</evidence>
<comment type="similarity">
    <text evidence="8">Belongs to the MurJ/MviN family.</text>
</comment>
<evidence type="ECO:0000256" key="2">
    <source>
        <dbReference type="ARBA" id="ARBA00022475"/>
    </source>
</evidence>
<keyword evidence="5 8" id="KW-0573">Peptidoglycan synthesis</keyword>
<dbReference type="GO" id="GO:0009252">
    <property type="term" value="P:peptidoglycan biosynthetic process"/>
    <property type="evidence" value="ECO:0007669"/>
    <property type="project" value="UniProtKB-UniRule"/>
</dbReference>
<gene>
    <name evidence="9" type="primary">mviN</name>
    <name evidence="8" type="synonym">murJ</name>
    <name evidence="9" type="ORF">COX33_00770</name>
</gene>
<feature type="transmembrane region" description="Helical" evidence="8">
    <location>
        <begin position="250"/>
        <end position="273"/>
    </location>
</feature>
<dbReference type="GO" id="GO:0015648">
    <property type="term" value="F:lipid-linked peptidoglycan transporter activity"/>
    <property type="evidence" value="ECO:0007669"/>
    <property type="project" value="UniProtKB-UniRule"/>
</dbReference>
<evidence type="ECO:0000313" key="10">
    <source>
        <dbReference type="Proteomes" id="UP000237258"/>
    </source>
</evidence>
<dbReference type="InterPro" id="IPR051050">
    <property type="entry name" value="Lipid_II_flippase_MurJ/MviN"/>
</dbReference>
<dbReference type="InterPro" id="IPR004268">
    <property type="entry name" value="MurJ"/>
</dbReference>
<organism evidence="9 10">
    <name type="scientific">Candidatus Nealsonbacteria bacterium CG23_combo_of_CG06-09_8_20_14_all_36_125</name>
    <dbReference type="NCBI Taxonomy" id="1974719"/>
    <lineage>
        <taxon>Bacteria</taxon>
        <taxon>Candidatus Nealsoniibacteriota</taxon>
    </lineage>
</organism>
<evidence type="ECO:0000313" key="9">
    <source>
        <dbReference type="EMBL" id="PIP24646.1"/>
    </source>
</evidence>
<keyword evidence="7 8" id="KW-0472">Membrane</keyword>
<feature type="transmembrane region" description="Helical" evidence="8">
    <location>
        <begin position="353"/>
        <end position="376"/>
    </location>
</feature>
<evidence type="ECO:0000256" key="6">
    <source>
        <dbReference type="ARBA" id="ARBA00022989"/>
    </source>
</evidence>